<protein>
    <recommendedName>
        <fullName evidence="5">Alpha/beta hydrolase</fullName>
    </recommendedName>
</protein>
<organism evidence="3 4">
    <name type="scientific">Maribacter chungangensis</name>
    <dbReference type="NCBI Taxonomy" id="1069117"/>
    <lineage>
        <taxon>Bacteria</taxon>
        <taxon>Pseudomonadati</taxon>
        <taxon>Bacteroidota</taxon>
        <taxon>Flavobacteriia</taxon>
        <taxon>Flavobacteriales</taxon>
        <taxon>Flavobacteriaceae</taxon>
        <taxon>Maribacter</taxon>
    </lineage>
</organism>
<dbReference type="RefSeq" id="WP_379934244.1">
    <property type="nucleotide sequence ID" value="NZ_JBHTHY010000006.1"/>
</dbReference>
<feature type="chain" id="PRO_5045968388" description="Alpha/beta hydrolase" evidence="2">
    <location>
        <begin position="20"/>
        <end position="51"/>
    </location>
</feature>
<accession>A0ABW3B3H3</accession>
<reference evidence="4" key="1">
    <citation type="journal article" date="2019" name="Int. J. Syst. Evol. Microbiol.">
        <title>The Global Catalogue of Microorganisms (GCM) 10K type strain sequencing project: providing services to taxonomists for standard genome sequencing and annotation.</title>
        <authorList>
            <consortium name="The Broad Institute Genomics Platform"/>
            <consortium name="The Broad Institute Genome Sequencing Center for Infectious Disease"/>
            <person name="Wu L."/>
            <person name="Ma J."/>
        </authorList>
    </citation>
    <scope>NUCLEOTIDE SEQUENCE [LARGE SCALE GENOMIC DNA]</scope>
    <source>
        <strain evidence="4">CCUG 61948</strain>
    </source>
</reference>
<evidence type="ECO:0008006" key="5">
    <source>
        <dbReference type="Google" id="ProtNLM"/>
    </source>
</evidence>
<feature type="signal peptide" evidence="2">
    <location>
        <begin position="1"/>
        <end position="19"/>
    </location>
</feature>
<dbReference type="Proteomes" id="UP001597012">
    <property type="component" value="Unassembled WGS sequence"/>
</dbReference>
<dbReference type="EMBL" id="JBHTHY010000006">
    <property type="protein sequence ID" value="MFD0797783.1"/>
    <property type="molecule type" value="Genomic_DNA"/>
</dbReference>
<evidence type="ECO:0000313" key="3">
    <source>
        <dbReference type="EMBL" id="MFD0797783.1"/>
    </source>
</evidence>
<keyword evidence="2" id="KW-0732">Signal</keyword>
<feature type="region of interest" description="Disordered" evidence="1">
    <location>
        <begin position="30"/>
        <end position="51"/>
    </location>
</feature>
<proteinExistence type="predicted"/>
<gene>
    <name evidence="3" type="ORF">ACFQZJ_09950</name>
</gene>
<keyword evidence="4" id="KW-1185">Reference proteome</keyword>
<evidence type="ECO:0000313" key="4">
    <source>
        <dbReference type="Proteomes" id="UP001597012"/>
    </source>
</evidence>
<sequence>MRQLVLSSLTILCWTMSFAQVPIEQRNIPDKNPGNRLLQYNMDMPKGVNGE</sequence>
<evidence type="ECO:0000256" key="1">
    <source>
        <dbReference type="SAM" id="MobiDB-lite"/>
    </source>
</evidence>
<name>A0ABW3B3H3_9FLAO</name>
<evidence type="ECO:0000256" key="2">
    <source>
        <dbReference type="SAM" id="SignalP"/>
    </source>
</evidence>
<comment type="caution">
    <text evidence="3">The sequence shown here is derived from an EMBL/GenBank/DDBJ whole genome shotgun (WGS) entry which is preliminary data.</text>
</comment>